<dbReference type="Gene3D" id="3.40.10.10">
    <property type="entry name" value="DNA Methylphosphotriester Repair Domain"/>
    <property type="match status" value="1"/>
</dbReference>
<name>A0ABM8ZE23_9LACO</name>
<feature type="compositionally biased region" description="Low complexity" evidence="1">
    <location>
        <begin position="133"/>
        <end position="183"/>
    </location>
</feature>
<comment type="caution">
    <text evidence="3">The sequence shown here is derived from an EMBL/GenBank/DDBJ whole genome shotgun (WGS) entry which is preliminary data.</text>
</comment>
<accession>A0ABM8ZE23</accession>
<dbReference type="RefSeq" id="WP_230099525.1">
    <property type="nucleotide sequence ID" value="NZ_CAKKNT010000046.1"/>
</dbReference>
<keyword evidence="2" id="KW-1133">Transmembrane helix</keyword>
<feature type="region of interest" description="Disordered" evidence="1">
    <location>
        <begin position="133"/>
        <end position="186"/>
    </location>
</feature>
<reference evidence="3 4" key="1">
    <citation type="submission" date="2021-11" db="EMBL/GenBank/DDBJ databases">
        <authorList>
            <person name="Depoorter E."/>
        </authorList>
    </citation>
    <scope>NUCLEOTIDE SEQUENCE [LARGE SCALE GENOMIC DNA]</scope>
    <source>
        <strain evidence="3 4">LMG 24286</strain>
    </source>
</reference>
<keyword evidence="4" id="KW-1185">Reference proteome</keyword>
<sequence>MTNKSPQHILTTHRNWALFLFSFVILLFFNPANLGILRTLLVIAAVIIGIAHIILFKRNPADVPSQLKLKQGLVLILVVTLASATSSVFKTLTAPAEAIKPIATAQPHKQVPSVPKAASSTVSSSSSADAASSQVTTAITPTPPASSSSVIANNDPDTDIAAADTAASQTPATQASASSASQDMSDRVATNSGGIIADVNSHIYHLPGQKKYHIKPENIVRFATEADAQAAGYIRSKR</sequence>
<evidence type="ECO:0000256" key="1">
    <source>
        <dbReference type="SAM" id="MobiDB-lite"/>
    </source>
</evidence>
<feature type="transmembrane region" description="Helical" evidence="2">
    <location>
        <begin position="12"/>
        <end position="29"/>
    </location>
</feature>
<gene>
    <name evidence="3" type="ORF">WGH24286_01957</name>
</gene>
<evidence type="ECO:0000256" key="2">
    <source>
        <dbReference type="SAM" id="Phobius"/>
    </source>
</evidence>
<protein>
    <submittedName>
        <fullName evidence="3">Uncharacterized protein</fullName>
    </submittedName>
</protein>
<evidence type="ECO:0000313" key="4">
    <source>
        <dbReference type="Proteomes" id="UP000789719"/>
    </source>
</evidence>
<dbReference type="EMBL" id="CAKKNT010000046">
    <property type="protein sequence ID" value="CAH0419498.1"/>
    <property type="molecule type" value="Genomic_DNA"/>
</dbReference>
<keyword evidence="2" id="KW-0812">Transmembrane</keyword>
<feature type="transmembrane region" description="Helical" evidence="2">
    <location>
        <begin position="72"/>
        <end position="89"/>
    </location>
</feature>
<dbReference type="Proteomes" id="UP000789719">
    <property type="component" value="Unassembled WGS sequence"/>
</dbReference>
<organism evidence="3 4">
    <name type="scientific">Periweissella ghanensis</name>
    <dbReference type="NCBI Taxonomy" id="467997"/>
    <lineage>
        <taxon>Bacteria</taxon>
        <taxon>Bacillati</taxon>
        <taxon>Bacillota</taxon>
        <taxon>Bacilli</taxon>
        <taxon>Lactobacillales</taxon>
        <taxon>Lactobacillaceae</taxon>
        <taxon>Periweissella</taxon>
    </lineage>
</organism>
<feature type="transmembrane region" description="Helical" evidence="2">
    <location>
        <begin position="35"/>
        <end position="56"/>
    </location>
</feature>
<dbReference type="InterPro" id="IPR035451">
    <property type="entry name" value="Ada-like_dom_sf"/>
</dbReference>
<evidence type="ECO:0000313" key="3">
    <source>
        <dbReference type="EMBL" id="CAH0419498.1"/>
    </source>
</evidence>
<proteinExistence type="predicted"/>
<dbReference type="SUPFAM" id="SSF57884">
    <property type="entry name" value="Ada DNA repair protein, N-terminal domain (N-Ada 10)"/>
    <property type="match status" value="1"/>
</dbReference>
<keyword evidence="2" id="KW-0472">Membrane</keyword>